<reference evidence="1" key="1">
    <citation type="submission" date="2022-11" db="EMBL/GenBank/DDBJ databases">
        <authorList>
            <person name="Hyden B.L."/>
            <person name="Feng K."/>
            <person name="Yates T."/>
            <person name="Jawdy S."/>
            <person name="Smart L.B."/>
            <person name="Muchero W."/>
        </authorList>
    </citation>
    <scope>NUCLEOTIDE SEQUENCE</scope>
    <source>
        <tissue evidence="1">Shoot tip</tissue>
    </source>
</reference>
<sequence>MWKDFHRIQQVLLAAEIPRKVSCLLNEGLVSQPCFYRNSTTATTTANPTVPELEELSGFQSPNNGYRIFSTDSVISTRLTSPGPLNSPSTYINSSSTEDDRECYSSLLKFEIPESWGIDDFL</sequence>
<dbReference type="Proteomes" id="UP001151752">
    <property type="component" value="Chromosome 13"/>
</dbReference>
<name>A0A9Q0W066_9ROSI</name>
<evidence type="ECO:0000313" key="2">
    <source>
        <dbReference type="Proteomes" id="UP001151752"/>
    </source>
</evidence>
<reference evidence="1" key="2">
    <citation type="journal article" date="2023" name="Int. J. Mol. Sci.">
        <title>De Novo Assembly and Annotation of 11 Diverse Shrub Willow (Salix) Genomes Reveals Novel Gene Organization in Sex-Linked Regions.</title>
        <authorList>
            <person name="Hyden B."/>
            <person name="Feng K."/>
            <person name="Yates T.B."/>
            <person name="Jawdy S."/>
            <person name="Cereghino C."/>
            <person name="Smart L.B."/>
            <person name="Muchero W."/>
        </authorList>
    </citation>
    <scope>NUCLEOTIDE SEQUENCE</scope>
    <source>
        <tissue evidence="1">Shoot tip</tissue>
    </source>
</reference>
<gene>
    <name evidence="1" type="ORF">OIU74_027289</name>
</gene>
<accession>A0A9Q0W066</accession>
<keyword evidence="2" id="KW-1185">Reference proteome</keyword>
<evidence type="ECO:0000313" key="1">
    <source>
        <dbReference type="EMBL" id="KAJ6758164.1"/>
    </source>
</evidence>
<organism evidence="1 2">
    <name type="scientific">Salix koriyanagi</name>
    <dbReference type="NCBI Taxonomy" id="2511006"/>
    <lineage>
        <taxon>Eukaryota</taxon>
        <taxon>Viridiplantae</taxon>
        <taxon>Streptophyta</taxon>
        <taxon>Embryophyta</taxon>
        <taxon>Tracheophyta</taxon>
        <taxon>Spermatophyta</taxon>
        <taxon>Magnoliopsida</taxon>
        <taxon>eudicotyledons</taxon>
        <taxon>Gunneridae</taxon>
        <taxon>Pentapetalae</taxon>
        <taxon>rosids</taxon>
        <taxon>fabids</taxon>
        <taxon>Malpighiales</taxon>
        <taxon>Salicaceae</taxon>
        <taxon>Saliceae</taxon>
        <taxon>Salix</taxon>
    </lineage>
</organism>
<dbReference type="EMBL" id="JAPFFM010000007">
    <property type="protein sequence ID" value="KAJ6758164.1"/>
    <property type="molecule type" value="Genomic_DNA"/>
</dbReference>
<comment type="caution">
    <text evidence="1">The sequence shown here is derived from an EMBL/GenBank/DDBJ whole genome shotgun (WGS) entry which is preliminary data.</text>
</comment>
<dbReference type="AlphaFoldDB" id="A0A9Q0W066"/>
<proteinExistence type="predicted"/>
<protein>
    <submittedName>
        <fullName evidence="1">Uncharacterized protein</fullName>
    </submittedName>
</protein>